<comment type="caution">
    <text evidence="4">The sequence shown here is derived from an EMBL/GenBank/DDBJ whole genome shotgun (WGS) entry which is preliminary data.</text>
</comment>
<evidence type="ECO:0000259" key="3">
    <source>
        <dbReference type="Pfam" id="PF07859"/>
    </source>
</evidence>
<feature type="domain" description="Alpha/beta hydrolase fold-3" evidence="3">
    <location>
        <begin position="119"/>
        <end position="325"/>
    </location>
</feature>
<dbReference type="PROSITE" id="PS01173">
    <property type="entry name" value="LIPASE_GDXG_HIS"/>
    <property type="match status" value="1"/>
</dbReference>
<dbReference type="InterPro" id="IPR013094">
    <property type="entry name" value="AB_hydrolase_3"/>
</dbReference>
<dbReference type="SUPFAM" id="SSF53474">
    <property type="entry name" value="alpha/beta-Hydrolases"/>
    <property type="match status" value="1"/>
</dbReference>
<dbReference type="eggNOG" id="COG0657">
    <property type="taxonomic scope" value="Bacteria"/>
</dbReference>
<accession>A0A073AX97</accession>
<comment type="similarity">
    <text evidence="1">Belongs to the 'GDXG' lipolytic enzyme family.</text>
</comment>
<keyword evidence="2 4" id="KW-0378">Hydrolase</keyword>
<evidence type="ECO:0000313" key="5">
    <source>
        <dbReference type="Proteomes" id="UP000031419"/>
    </source>
</evidence>
<proteinExistence type="inferred from homology"/>
<dbReference type="STRING" id="28042.GU90_15140"/>
<dbReference type="GO" id="GO:0016787">
    <property type="term" value="F:hydrolase activity"/>
    <property type="evidence" value="ECO:0007669"/>
    <property type="project" value="UniProtKB-KW"/>
</dbReference>
<dbReference type="EMBL" id="JNVU01000037">
    <property type="protein sequence ID" value="KEI43662.1"/>
    <property type="molecule type" value="Genomic_DNA"/>
</dbReference>
<gene>
    <name evidence="4" type="ORF">GU90_15140</name>
</gene>
<sequence>MSKVLDLVQPKVEKAVARAVFALPRPLRRLLAGSPIRIDGQELALDAQLLLKLQKLSGQTELSAPNPELARAAMRAMNEVISDPVPGVISAERRIPTDAGDLSARLYRPKELTETSPLLVFFHGGGWVIGDLDTHDDACRFLAKHAGIRVLSVDYRLAPEHPYPAAFEDCAAAYQFALNNAAELGTAPESIAVGGDSAGGNLAAAVALHATTSGLKKPAFQFLLYPAVDATTRRRSRDLFGNGFLLSDRDMDWFIDHYLPDVERRREPQLSVLLAEDFTGLPPAYVVTAGFDPLRDEGEEYARQLAKAGVPVISRRFEDLIHGFINMRPIGGRFQEAMCEIAGTLRAALLLQRTGQ</sequence>
<dbReference type="PANTHER" id="PTHR48081">
    <property type="entry name" value="AB HYDROLASE SUPERFAMILY PROTEIN C4A8.06C"/>
    <property type="match status" value="1"/>
</dbReference>
<dbReference type="InterPro" id="IPR029058">
    <property type="entry name" value="AB_hydrolase_fold"/>
</dbReference>
<dbReference type="InterPro" id="IPR050300">
    <property type="entry name" value="GDXG_lipolytic_enzyme"/>
</dbReference>
<evidence type="ECO:0000256" key="2">
    <source>
        <dbReference type="ARBA" id="ARBA00022801"/>
    </source>
</evidence>
<name>A0A073AX97_9PSEU</name>
<keyword evidence="5" id="KW-1185">Reference proteome</keyword>
<dbReference type="InterPro" id="IPR002168">
    <property type="entry name" value="Lipase_GDXG_HIS_AS"/>
</dbReference>
<protein>
    <submittedName>
        <fullName evidence="4">Alpha/beta hydrolase</fullName>
    </submittedName>
</protein>
<reference evidence="4 5" key="1">
    <citation type="submission" date="2014-06" db="EMBL/GenBank/DDBJ databases">
        <title>Saccharopolyspora rectivirgula DSM-43113 Genome sequencing.</title>
        <authorList>
            <person name="Barrera C."/>
            <person name="Millon L."/>
            <person name="Rognon B."/>
            <person name="Zaugg C."/>
            <person name="Monod M."/>
        </authorList>
    </citation>
    <scope>NUCLEOTIDE SEQUENCE [LARGE SCALE GENOMIC DNA]</scope>
    <source>
        <strain evidence="4 5">DSM 43113</strain>
    </source>
</reference>
<dbReference type="Pfam" id="PF07859">
    <property type="entry name" value="Abhydrolase_3"/>
    <property type="match status" value="1"/>
</dbReference>
<evidence type="ECO:0000313" key="4">
    <source>
        <dbReference type="EMBL" id="KEI43662.1"/>
    </source>
</evidence>
<dbReference type="FunFam" id="3.40.50.1820:FF:000089">
    <property type="entry name" value="Alpha/beta hydrolase"/>
    <property type="match status" value="1"/>
</dbReference>
<dbReference type="RefSeq" id="WP_037343199.1">
    <property type="nucleotide sequence ID" value="NZ_JAJUIW010000038.1"/>
</dbReference>
<dbReference type="PANTHER" id="PTHR48081:SF8">
    <property type="entry name" value="ALPHA_BETA HYDROLASE FOLD-3 DOMAIN-CONTAINING PROTEIN-RELATED"/>
    <property type="match status" value="1"/>
</dbReference>
<dbReference type="Proteomes" id="UP000031419">
    <property type="component" value="Unassembled WGS sequence"/>
</dbReference>
<organism evidence="4 5">
    <name type="scientific">Saccharopolyspora rectivirgula</name>
    <dbReference type="NCBI Taxonomy" id="28042"/>
    <lineage>
        <taxon>Bacteria</taxon>
        <taxon>Bacillati</taxon>
        <taxon>Actinomycetota</taxon>
        <taxon>Actinomycetes</taxon>
        <taxon>Pseudonocardiales</taxon>
        <taxon>Pseudonocardiaceae</taxon>
        <taxon>Saccharopolyspora</taxon>
    </lineage>
</organism>
<evidence type="ECO:0000256" key="1">
    <source>
        <dbReference type="ARBA" id="ARBA00010515"/>
    </source>
</evidence>
<dbReference type="Gene3D" id="3.40.50.1820">
    <property type="entry name" value="alpha/beta hydrolase"/>
    <property type="match status" value="1"/>
</dbReference>
<dbReference type="OrthoDB" id="3206739at2"/>
<dbReference type="AlphaFoldDB" id="A0A073AX97"/>